<evidence type="ECO:0000313" key="3">
    <source>
        <dbReference type="Proteomes" id="UP000051639"/>
    </source>
</evidence>
<name>A0A0R2GVV0_9LACO</name>
<feature type="transmembrane region" description="Helical" evidence="1">
    <location>
        <begin position="5"/>
        <end position="23"/>
    </location>
</feature>
<accession>A0A0R2GVV0</accession>
<keyword evidence="1" id="KW-0472">Membrane</keyword>
<dbReference type="EMBL" id="JQBA01000007">
    <property type="protein sequence ID" value="KRN45011.1"/>
    <property type="molecule type" value="Genomic_DNA"/>
</dbReference>
<sequence>MKKKFVNLLILNAVPWLVALVATHGQLTMLVVINLLLINIGFTFANVFSR</sequence>
<keyword evidence="3" id="KW-1185">Reference proteome</keyword>
<evidence type="ECO:0000313" key="2">
    <source>
        <dbReference type="EMBL" id="KRN45011.1"/>
    </source>
</evidence>
<reference evidence="2 3" key="1">
    <citation type="journal article" date="2015" name="Genome Announc.">
        <title>Expanding the biotechnology potential of lactobacilli through comparative genomics of 213 strains and associated genera.</title>
        <authorList>
            <person name="Sun Z."/>
            <person name="Harris H.M."/>
            <person name="McCann A."/>
            <person name="Guo C."/>
            <person name="Argimon S."/>
            <person name="Zhang W."/>
            <person name="Yang X."/>
            <person name="Jeffery I.B."/>
            <person name="Cooney J.C."/>
            <person name="Kagawa T.F."/>
            <person name="Liu W."/>
            <person name="Song Y."/>
            <person name="Salvetti E."/>
            <person name="Wrobel A."/>
            <person name="Rasinkangas P."/>
            <person name="Parkhill J."/>
            <person name="Rea M.C."/>
            <person name="O'Sullivan O."/>
            <person name="Ritari J."/>
            <person name="Douillard F.P."/>
            <person name="Paul Ross R."/>
            <person name="Yang R."/>
            <person name="Briner A.E."/>
            <person name="Felis G.E."/>
            <person name="de Vos W.M."/>
            <person name="Barrangou R."/>
            <person name="Klaenhammer T.R."/>
            <person name="Caufield P.W."/>
            <person name="Cui Y."/>
            <person name="Zhang H."/>
            <person name="O'Toole P.W."/>
        </authorList>
    </citation>
    <scope>NUCLEOTIDE SEQUENCE [LARGE SCALE GENOMIC DNA]</scope>
    <source>
        <strain evidence="2 3">DSM 14792</strain>
    </source>
</reference>
<protein>
    <submittedName>
        <fullName evidence="2">Uncharacterized protein</fullName>
    </submittedName>
</protein>
<keyword evidence="1" id="KW-1133">Transmembrane helix</keyword>
<evidence type="ECO:0000256" key="1">
    <source>
        <dbReference type="SAM" id="Phobius"/>
    </source>
</evidence>
<dbReference type="PATRIC" id="fig|148604.4.peg.1937"/>
<feature type="transmembrane region" description="Helical" evidence="1">
    <location>
        <begin position="29"/>
        <end position="48"/>
    </location>
</feature>
<keyword evidence="1" id="KW-0812">Transmembrane</keyword>
<dbReference type="Proteomes" id="UP000051639">
    <property type="component" value="Unassembled WGS sequence"/>
</dbReference>
<gene>
    <name evidence="2" type="ORF">IV41_GL001880</name>
</gene>
<dbReference type="AlphaFoldDB" id="A0A0R2GVV0"/>
<proteinExistence type="predicted"/>
<comment type="caution">
    <text evidence="2">The sequence shown here is derived from an EMBL/GenBank/DDBJ whole genome shotgun (WGS) entry which is preliminary data.</text>
</comment>
<organism evidence="2 3">
    <name type="scientific">Limosilactobacillus ingluviei</name>
    <dbReference type="NCBI Taxonomy" id="148604"/>
    <lineage>
        <taxon>Bacteria</taxon>
        <taxon>Bacillati</taxon>
        <taxon>Bacillota</taxon>
        <taxon>Bacilli</taxon>
        <taxon>Lactobacillales</taxon>
        <taxon>Lactobacillaceae</taxon>
        <taxon>Limosilactobacillus</taxon>
    </lineage>
</organism>